<organism evidence="1 2">
    <name type="scientific">Zalaria obscura</name>
    <dbReference type="NCBI Taxonomy" id="2024903"/>
    <lineage>
        <taxon>Eukaryota</taxon>
        <taxon>Fungi</taxon>
        <taxon>Dikarya</taxon>
        <taxon>Ascomycota</taxon>
        <taxon>Pezizomycotina</taxon>
        <taxon>Dothideomycetes</taxon>
        <taxon>Dothideomycetidae</taxon>
        <taxon>Dothideales</taxon>
        <taxon>Zalariaceae</taxon>
        <taxon>Zalaria</taxon>
    </lineage>
</organism>
<evidence type="ECO:0000313" key="1">
    <source>
        <dbReference type="EMBL" id="KAK8196655.1"/>
    </source>
</evidence>
<sequence>MCQALVHRRSPRFLTVQLSTFPRIGSNAKTTTLGLPEAELLGQKASCDRIRGLIYTRNTCSLLSRCPGTASVIARSDDMINGWPLREGERSIVRRLSAGGAWLGVSGTPMVIKLEFNGHRSSTGDLIGPFCWRILRIRTTGTGTALVHDMTSCK</sequence>
<reference evidence="1" key="1">
    <citation type="submission" date="2024-02" db="EMBL/GenBank/DDBJ databases">
        <title>Metagenome Assembled Genome of Zalaria obscura JY119.</title>
        <authorList>
            <person name="Vighnesh L."/>
            <person name="Jagadeeshwari U."/>
            <person name="Venkata Ramana C."/>
            <person name="Sasikala C."/>
        </authorList>
    </citation>
    <scope>NUCLEOTIDE SEQUENCE</scope>
    <source>
        <strain evidence="1">JY119</strain>
    </source>
</reference>
<accession>A0ACC3S9E0</accession>
<dbReference type="EMBL" id="JAMKPW020000041">
    <property type="protein sequence ID" value="KAK8196655.1"/>
    <property type="molecule type" value="Genomic_DNA"/>
</dbReference>
<gene>
    <name evidence="1" type="ORF">M8818_006822</name>
</gene>
<protein>
    <submittedName>
        <fullName evidence="1">Uncharacterized protein</fullName>
    </submittedName>
</protein>
<evidence type="ECO:0000313" key="2">
    <source>
        <dbReference type="Proteomes" id="UP001320706"/>
    </source>
</evidence>
<dbReference type="Proteomes" id="UP001320706">
    <property type="component" value="Unassembled WGS sequence"/>
</dbReference>
<name>A0ACC3S9E0_9PEZI</name>
<keyword evidence="2" id="KW-1185">Reference proteome</keyword>
<comment type="caution">
    <text evidence="1">The sequence shown here is derived from an EMBL/GenBank/DDBJ whole genome shotgun (WGS) entry which is preliminary data.</text>
</comment>
<proteinExistence type="predicted"/>